<dbReference type="RefSeq" id="WP_049153517.1">
    <property type="nucleotide sequence ID" value="NZ_CP011404.1"/>
</dbReference>
<dbReference type="PANTHER" id="PTHR47354:SF5">
    <property type="entry name" value="PROTEIN RFBI"/>
    <property type="match status" value="1"/>
</dbReference>
<evidence type="ECO:0000259" key="1">
    <source>
        <dbReference type="PROSITE" id="PS51384"/>
    </source>
</evidence>
<geneLocation type="plasmid" evidence="2 3">
    <name>pR1</name>
</geneLocation>
<evidence type="ECO:0000313" key="2">
    <source>
        <dbReference type="EMBL" id="AKI05248.1"/>
    </source>
</evidence>
<sequence length="243" mass="27841">MLYITLWKEDDIMAEELPSYKTELISIENLEKDYYEIKIKKPNDMNWVAGQYMRLGLPTKEITEKKKLRALSFASLPEDDVILLGTRTGKEISNFKQNLLTVQPGEEVEVKGPLGQFTLPEDGNQTLVFFAGGVGVTPIRALLEKLAKDKSERTIKFVYSSLDYYFYKEDFAEFKKSLPNAEFIFVRDENDVDRELTKLTSELANDALYYVSSSEKIVEAVSQSLQDKGIDAENIKHDILYGY</sequence>
<name>A0A0F7PW77_9LACO</name>
<dbReference type="PANTHER" id="PTHR47354">
    <property type="entry name" value="NADH OXIDOREDUCTASE HCR"/>
    <property type="match status" value="1"/>
</dbReference>
<dbReference type="Gene3D" id="3.40.50.80">
    <property type="entry name" value="Nucleotide-binding domain of ferredoxin-NADP reductase (FNR) module"/>
    <property type="match status" value="1"/>
</dbReference>
<dbReference type="Proteomes" id="UP000035027">
    <property type="component" value="Plasmid pR1"/>
</dbReference>
<accession>A0A0F7PW77</accession>
<evidence type="ECO:0000313" key="3">
    <source>
        <dbReference type="Proteomes" id="UP000035027"/>
    </source>
</evidence>
<dbReference type="InterPro" id="IPR017927">
    <property type="entry name" value="FAD-bd_FR_type"/>
</dbReference>
<dbReference type="CDD" id="cd00322">
    <property type="entry name" value="FNR_like"/>
    <property type="match status" value="1"/>
</dbReference>
<dbReference type="InterPro" id="IPR017938">
    <property type="entry name" value="Riboflavin_synthase-like_b-brl"/>
</dbReference>
<proteinExistence type="predicted"/>
<dbReference type="Pfam" id="PF00175">
    <property type="entry name" value="NAD_binding_1"/>
    <property type="match status" value="1"/>
</dbReference>
<dbReference type="PRINTS" id="PR00410">
    <property type="entry name" value="PHEHYDRXLASE"/>
</dbReference>
<protein>
    <submittedName>
        <fullName evidence="2">Oxidoreductase</fullName>
    </submittedName>
</protein>
<feature type="domain" description="FAD-binding FR-type" evidence="1">
    <location>
        <begin position="17"/>
        <end position="120"/>
    </location>
</feature>
<dbReference type="Gene3D" id="2.40.30.10">
    <property type="entry name" value="Translation factors"/>
    <property type="match status" value="1"/>
</dbReference>
<dbReference type="EMBL" id="CP011404">
    <property type="protein sequence ID" value="AKI05248.1"/>
    <property type="molecule type" value="Genomic_DNA"/>
</dbReference>
<dbReference type="InterPro" id="IPR050415">
    <property type="entry name" value="MRET"/>
</dbReference>
<gene>
    <name evidence="2" type="ORF">LsR_01730</name>
</gene>
<dbReference type="PROSITE" id="PS51384">
    <property type="entry name" value="FAD_FR"/>
    <property type="match status" value="1"/>
</dbReference>
<dbReference type="PATRIC" id="fig|1194971.3.peg.1714"/>
<dbReference type="SUPFAM" id="SSF52343">
    <property type="entry name" value="Ferredoxin reductase-like, C-terminal NADP-linked domain"/>
    <property type="match status" value="1"/>
</dbReference>
<organism evidence="2 3">
    <name type="scientific">Ligilactobacillus salivarius str. Ren</name>
    <dbReference type="NCBI Taxonomy" id="1194971"/>
    <lineage>
        <taxon>Bacteria</taxon>
        <taxon>Bacillati</taxon>
        <taxon>Bacillota</taxon>
        <taxon>Bacilli</taxon>
        <taxon>Lactobacillales</taxon>
        <taxon>Lactobacillaceae</taxon>
        <taxon>Ligilactobacillus</taxon>
    </lineage>
</organism>
<reference evidence="2 3" key="1">
    <citation type="submission" date="2015-04" db="EMBL/GenBank/DDBJ databases">
        <title>Complete genome sequence of Lactobacillus salivarius Ren, a probiotic strain with antitumor activity.</title>
        <authorList>
            <person name="Sun E."/>
            <person name="Zhao L."/>
            <person name="Liu S."/>
            <person name="Zhang M."/>
            <person name="Guo H."/>
            <person name="Ren F."/>
        </authorList>
    </citation>
    <scope>NUCLEOTIDE SEQUENCE [LARGE SCALE GENOMIC DNA]</scope>
    <source>
        <strain evidence="2 3">Ren</strain>
        <plasmid evidence="2 3">pR1</plasmid>
    </source>
</reference>
<dbReference type="InterPro" id="IPR001433">
    <property type="entry name" value="OxRdtase_FAD/NAD-bd"/>
</dbReference>
<keyword evidence="2" id="KW-0614">Plasmid</keyword>
<dbReference type="GO" id="GO:0016491">
    <property type="term" value="F:oxidoreductase activity"/>
    <property type="evidence" value="ECO:0007669"/>
    <property type="project" value="InterPro"/>
</dbReference>
<dbReference type="AlphaFoldDB" id="A0A0F7PW77"/>
<dbReference type="SUPFAM" id="SSF63380">
    <property type="entry name" value="Riboflavin synthase domain-like"/>
    <property type="match status" value="1"/>
</dbReference>
<dbReference type="InterPro" id="IPR039261">
    <property type="entry name" value="FNR_nucleotide-bd"/>
</dbReference>